<sequence length="305" mass="32962">MNGISGFYGYPNPYQVVANPTGAALTELNANFSREFGLSTPPIYNLPLDVNMGFGMPQMGGMAGGAYMNPYMMMNMGMGMMNPYMMMSPTYRNYINMDYKDRLAYDLDLRNAARENQFQEGKAAKNYAAANDGLTGAIRSACNSLQTVVIEGESDQIVHQFERIVNTLRRSSLYERFKQEYKDDPIGLEMALRNAACEQYQAVTGQDLKAMIQQNCDSSVANGFWNTVTFGNSQKYSAEEIIAKMEGSEPPKSEKFKKTMGKIGGVTTAAGTGAAIGAVIGFGVPGAIVGSIVGGIVGLIGAFNA</sequence>
<dbReference type="Proteomes" id="UP000886748">
    <property type="component" value="Unassembled WGS sequence"/>
</dbReference>
<protein>
    <recommendedName>
        <fullName evidence="3">Glycine zipper domain-containing protein</fullName>
    </recommendedName>
</protein>
<accession>A0A9D1SRT0</accession>
<reference evidence="1" key="2">
    <citation type="journal article" date="2021" name="PeerJ">
        <title>Extensive microbial diversity within the chicken gut microbiome revealed by metagenomics and culture.</title>
        <authorList>
            <person name="Gilroy R."/>
            <person name="Ravi A."/>
            <person name="Getino M."/>
            <person name="Pursley I."/>
            <person name="Horton D.L."/>
            <person name="Alikhan N.F."/>
            <person name="Baker D."/>
            <person name="Gharbi K."/>
            <person name="Hall N."/>
            <person name="Watson M."/>
            <person name="Adriaenssens E.M."/>
            <person name="Foster-Nyarko E."/>
            <person name="Jarju S."/>
            <person name="Secka A."/>
            <person name="Antonio M."/>
            <person name="Oren A."/>
            <person name="Chaudhuri R.R."/>
            <person name="La Ragione R."/>
            <person name="Hildebrand F."/>
            <person name="Pallen M.J."/>
        </authorList>
    </citation>
    <scope>NUCLEOTIDE SEQUENCE</scope>
    <source>
        <strain evidence="1">CHK154-7741</strain>
    </source>
</reference>
<evidence type="ECO:0008006" key="3">
    <source>
        <dbReference type="Google" id="ProtNLM"/>
    </source>
</evidence>
<proteinExistence type="predicted"/>
<evidence type="ECO:0000313" key="2">
    <source>
        <dbReference type="Proteomes" id="UP000886748"/>
    </source>
</evidence>
<reference evidence="1" key="1">
    <citation type="submission" date="2020-10" db="EMBL/GenBank/DDBJ databases">
        <authorList>
            <person name="Gilroy R."/>
        </authorList>
    </citation>
    <scope>NUCLEOTIDE SEQUENCE</scope>
    <source>
        <strain evidence="1">CHK154-7741</strain>
    </source>
</reference>
<evidence type="ECO:0000313" key="1">
    <source>
        <dbReference type="EMBL" id="HIU92799.1"/>
    </source>
</evidence>
<gene>
    <name evidence="1" type="ORF">IAD26_06675</name>
</gene>
<dbReference type="EMBL" id="DVOD01000050">
    <property type="protein sequence ID" value="HIU92799.1"/>
    <property type="molecule type" value="Genomic_DNA"/>
</dbReference>
<dbReference type="AlphaFoldDB" id="A0A9D1SRT0"/>
<organism evidence="1 2">
    <name type="scientific">Candidatus Limenecus avicola</name>
    <dbReference type="NCBI Taxonomy" id="2840847"/>
    <lineage>
        <taxon>Bacteria</taxon>
        <taxon>Bacillati</taxon>
        <taxon>Bacillota</taxon>
        <taxon>Clostridia</taxon>
        <taxon>Eubacteriales</taxon>
        <taxon>Clostridiaceae</taxon>
        <taxon>Clostridiaceae incertae sedis</taxon>
        <taxon>Candidatus Limenecus</taxon>
    </lineage>
</organism>
<comment type="caution">
    <text evidence="1">The sequence shown here is derived from an EMBL/GenBank/DDBJ whole genome shotgun (WGS) entry which is preliminary data.</text>
</comment>
<name>A0A9D1SRT0_9CLOT</name>